<reference evidence="4 5" key="1">
    <citation type="submission" date="2024-09" db="EMBL/GenBank/DDBJ databases">
        <authorList>
            <person name="Sun Q."/>
            <person name="Mori K."/>
        </authorList>
    </citation>
    <scope>NUCLEOTIDE SEQUENCE [LARGE SCALE GENOMIC DNA]</scope>
    <source>
        <strain evidence="4 5">CCM 8626</strain>
    </source>
</reference>
<sequence>MLILTNATAVQLEPASVQNGIDIAIEGSVIKEVGYGLATKYPQAEIRDMQGKWVMPGIVCAHNHFYSGLSRGIMANIAPSPDFISTLKNLWWRLDRALDEESLYYSGLICSLEAIKSGCTAVIDHHASPNFIAGSLKTLRDGFIKVGLRGMTCFETTDRNVGNRELQAGVEENIAFARLIDSAKSVGKEPYLVEAHIGAHAPFTVSDAGLEMLKEAVQSTGRGLHIHAAEDRYDVSHSHDKYGQDLMVRLDRHGLINAKTLVAHGLYLSAADIELINQHDAFLVHNARSNMNNHVGYNHQLAQYRNLALGTDGIGSDMFEELKFAFFKHRDAGGPLWPDSFARFLSNGNQLLARNFAAQFGCLAAGYKADLTICDYAAPTPLAAQNIAGHLAFGMGASSVNSVMVEGRMVYQDRQFPFDVEPIYAEARKVAANLWKRMDALN</sequence>
<organism evidence="4 5">
    <name type="scientific">Serratia aquatilis</name>
    <dbReference type="NCBI Taxonomy" id="1737515"/>
    <lineage>
        <taxon>Bacteria</taxon>
        <taxon>Pseudomonadati</taxon>
        <taxon>Pseudomonadota</taxon>
        <taxon>Gammaproteobacteria</taxon>
        <taxon>Enterobacterales</taxon>
        <taxon>Yersiniaceae</taxon>
        <taxon>Serratia</taxon>
    </lineage>
</organism>
<gene>
    <name evidence="4" type="primary">ssnA</name>
    <name evidence="4" type="ORF">ACFFJ3_03330</name>
</gene>
<evidence type="ECO:0000313" key="5">
    <source>
        <dbReference type="Proteomes" id="UP001589792"/>
    </source>
</evidence>
<evidence type="ECO:0000313" key="4">
    <source>
        <dbReference type="EMBL" id="MFC0225542.1"/>
    </source>
</evidence>
<accession>A0ABV6E961</accession>
<name>A0ABV6E961_9GAMM</name>
<comment type="similarity">
    <text evidence="1">Belongs to the metallo-dependent hydrolases superfamily. ATZ/TRZ family.</text>
</comment>
<evidence type="ECO:0000256" key="2">
    <source>
        <dbReference type="ARBA" id="ARBA00022801"/>
    </source>
</evidence>
<comment type="caution">
    <text evidence="4">The sequence shown here is derived from an EMBL/GenBank/DDBJ whole genome shotgun (WGS) entry which is preliminary data.</text>
</comment>
<proteinExistence type="inferred from homology"/>
<dbReference type="Gene3D" id="2.30.40.10">
    <property type="entry name" value="Urease, subunit C, domain 1"/>
    <property type="match status" value="1"/>
</dbReference>
<keyword evidence="2" id="KW-0378">Hydrolase</keyword>
<dbReference type="SUPFAM" id="SSF51338">
    <property type="entry name" value="Composite domain of metallo-dependent hydrolases"/>
    <property type="match status" value="1"/>
</dbReference>
<dbReference type="Gene3D" id="3.20.20.140">
    <property type="entry name" value="Metal-dependent hydrolases"/>
    <property type="match status" value="1"/>
</dbReference>
<evidence type="ECO:0000259" key="3">
    <source>
        <dbReference type="Pfam" id="PF01979"/>
    </source>
</evidence>
<evidence type="ECO:0000256" key="1">
    <source>
        <dbReference type="ARBA" id="ARBA00006745"/>
    </source>
</evidence>
<dbReference type="CDD" id="cd01298">
    <property type="entry name" value="ATZ_TRZ_like"/>
    <property type="match status" value="1"/>
</dbReference>
<dbReference type="InterPro" id="IPR032466">
    <property type="entry name" value="Metal_Hydrolase"/>
</dbReference>
<dbReference type="PANTHER" id="PTHR43794">
    <property type="entry name" value="AMINOHYDROLASE SSNA-RELATED"/>
    <property type="match status" value="1"/>
</dbReference>
<keyword evidence="5" id="KW-1185">Reference proteome</keyword>
<dbReference type="RefSeq" id="WP_380672938.1">
    <property type="nucleotide sequence ID" value="NZ_CP173186.1"/>
</dbReference>
<dbReference type="InterPro" id="IPR017700">
    <property type="entry name" value="Aminohydrolase_SsnA"/>
</dbReference>
<dbReference type="NCBIfam" id="NF005540">
    <property type="entry name" value="PRK07203.1"/>
    <property type="match status" value="1"/>
</dbReference>
<dbReference type="InterPro" id="IPR011059">
    <property type="entry name" value="Metal-dep_hydrolase_composite"/>
</dbReference>
<dbReference type="EMBL" id="JBHLXG010000003">
    <property type="protein sequence ID" value="MFC0225542.1"/>
    <property type="molecule type" value="Genomic_DNA"/>
</dbReference>
<dbReference type="NCBIfam" id="TIGR03314">
    <property type="entry name" value="Se_ssnA"/>
    <property type="match status" value="1"/>
</dbReference>
<dbReference type="PANTHER" id="PTHR43794:SF11">
    <property type="entry name" value="AMIDOHYDROLASE-RELATED DOMAIN-CONTAINING PROTEIN"/>
    <property type="match status" value="1"/>
</dbReference>
<dbReference type="Proteomes" id="UP001589792">
    <property type="component" value="Unassembled WGS sequence"/>
</dbReference>
<protein>
    <submittedName>
        <fullName evidence="4">Aminohydrolase SsnA</fullName>
    </submittedName>
</protein>
<dbReference type="InterPro" id="IPR006680">
    <property type="entry name" value="Amidohydro-rel"/>
</dbReference>
<dbReference type="Pfam" id="PF01979">
    <property type="entry name" value="Amidohydro_1"/>
    <property type="match status" value="1"/>
</dbReference>
<dbReference type="SUPFAM" id="SSF51556">
    <property type="entry name" value="Metallo-dependent hydrolases"/>
    <property type="match status" value="1"/>
</dbReference>
<feature type="domain" description="Amidohydrolase-related" evidence="3">
    <location>
        <begin position="53"/>
        <end position="410"/>
    </location>
</feature>
<dbReference type="InterPro" id="IPR050287">
    <property type="entry name" value="MTA/SAH_deaminase"/>
</dbReference>